<evidence type="ECO:0000313" key="1">
    <source>
        <dbReference type="EMBL" id="CCI45931.1"/>
    </source>
</evidence>
<dbReference type="InParanoid" id="A0A024GHH4"/>
<dbReference type="Proteomes" id="UP000053237">
    <property type="component" value="Unassembled WGS sequence"/>
</dbReference>
<accession>A0A024GHH4</accession>
<sequence length="120" mass="13673">MSKCFLGDRILHTAEILLSIQYHSITMLDFGTFPDHAVGLIFGFGLSRFHTSIQYMESAFSLPFNAANSSWYHSYSFESKCLAFLDAVKQAITSPLFWPEWIYCEIVARNVLLYSVDGNN</sequence>
<proteinExistence type="predicted"/>
<reference evidence="1 2" key="1">
    <citation type="submission" date="2012-05" db="EMBL/GenBank/DDBJ databases">
        <title>Recombination and specialization in a pathogen metapopulation.</title>
        <authorList>
            <person name="Gardiner A."/>
            <person name="Kemen E."/>
            <person name="Schultz-Larsen T."/>
            <person name="MacLean D."/>
            <person name="Van Oosterhout C."/>
            <person name="Jones J.D.G."/>
        </authorList>
    </citation>
    <scope>NUCLEOTIDE SEQUENCE [LARGE SCALE GENOMIC DNA]</scope>
    <source>
        <strain evidence="1 2">Ac Nc2</strain>
    </source>
</reference>
<organism evidence="1 2">
    <name type="scientific">Albugo candida</name>
    <dbReference type="NCBI Taxonomy" id="65357"/>
    <lineage>
        <taxon>Eukaryota</taxon>
        <taxon>Sar</taxon>
        <taxon>Stramenopiles</taxon>
        <taxon>Oomycota</taxon>
        <taxon>Peronosporomycetes</taxon>
        <taxon>Albuginales</taxon>
        <taxon>Albuginaceae</taxon>
        <taxon>Albugo</taxon>
    </lineage>
</organism>
<gene>
    <name evidence="1" type="ORF">BN9_068410</name>
</gene>
<name>A0A024GHH4_9STRA</name>
<comment type="caution">
    <text evidence="1">The sequence shown here is derived from an EMBL/GenBank/DDBJ whole genome shotgun (WGS) entry which is preliminary data.</text>
</comment>
<dbReference type="EMBL" id="CAIX01000112">
    <property type="protein sequence ID" value="CCI45931.1"/>
    <property type="molecule type" value="Genomic_DNA"/>
</dbReference>
<protein>
    <submittedName>
        <fullName evidence="1">Uncharacterized protein</fullName>
    </submittedName>
</protein>
<dbReference type="AlphaFoldDB" id="A0A024GHH4"/>
<keyword evidence="2" id="KW-1185">Reference proteome</keyword>
<evidence type="ECO:0000313" key="2">
    <source>
        <dbReference type="Proteomes" id="UP000053237"/>
    </source>
</evidence>